<dbReference type="PROSITE" id="PS50006">
    <property type="entry name" value="FHA_DOMAIN"/>
    <property type="match status" value="1"/>
</dbReference>
<dbReference type="InterPro" id="IPR008984">
    <property type="entry name" value="SMAD_FHA_dom_sf"/>
</dbReference>
<dbReference type="EMBL" id="PYAS01000008">
    <property type="protein sequence ID" value="PSL27422.1"/>
    <property type="molecule type" value="Genomic_DNA"/>
</dbReference>
<feature type="domain" description="FHA" evidence="1">
    <location>
        <begin position="9"/>
        <end position="59"/>
    </location>
</feature>
<dbReference type="Proteomes" id="UP000241964">
    <property type="component" value="Unassembled WGS sequence"/>
</dbReference>
<keyword evidence="3" id="KW-1185">Reference proteome</keyword>
<reference evidence="2 3" key="1">
    <citation type="submission" date="2018-03" db="EMBL/GenBank/DDBJ databases">
        <title>Genomic Encyclopedia of Archaeal and Bacterial Type Strains, Phase II (KMG-II): from individual species to whole genera.</title>
        <authorList>
            <person name="Goeker M."/>
        </authorList>
    </citation>
    <scope>NUCLEOTIDE SEQUENCE [LARGE SCALE GENOMIC DNA]</scope>
    <source>
        <strain evidence="2 3">DSM 29057</strain>
    </source>
</reference>
<organism evidence="2 3">
    <name type="scientific">Dyadobacter jiangsuensis</name>
    <dbReference type="NCBI Taxonomy" id="1591085"/>
    <lineage>
        <taxon>Bacteria</taxon>
        <taxon>Pseudomonadati</taxon>
        <taxon>Bacteroidota</taxon>
        <taxon>Cytophagia</taxon>
        <taxon>Cytophagales</taxon>
        <taxon>Spirosomataceae</taxon>
        <taxon>Dyadobacter</taxon>
    </lineage>
</organism>
<accession>A0A2P8G0C0</accession>
<dbReference type="OrthoDB" id="9816434at2"/>
<dbReference type="Pfam" id="PF00498">
    <property type="entry name" value="FHA"/>
    <property type="match status" value="1"/>
</dbReference>
<proteinExistence type="predicted"/>
<dbReference type="Gene3D" id="2.60.200.20">
    <property type="match status" value="1"/>
</dbReference>
<evidence type="ECO:0000313" key="3">
    <source>
        <dbReference type="Proteomes" id="UP000241964"/>
    </source>
</evidence>
<dbReference type="CDD" id="cd00060">
    <property type="entry name" value="FHA"/>
    <property type="match status" value="1"/>
</dbReference>
<dbReference type="AlphaFoldDB" id="A0A2P8G0C0"/>
<dbReference type="SUPFAM" id="SSF49879">
    <property type="entry name" value="SMAD/FHA domain"/>
    <property type="match status" value="1"/>
</dbReference>
<protein>
    <submittedName>
        <fullName evidence="2">FHA domain-containing protein</fullName>
    </submittedName>
</protein>
<evidence type="ECO:0000259" key="1">
    <source>
        <dbReference type="PROSITE" id="PS50006"/>
    </source>
</evidence>
<dbReference type="InterPro" id="IPR000253">
    <property type="entry name" value="FHA_dom"/>
</dbReference>
<evidence type="ECO:0000313" key="2">
    <source>
        <dbReference type="EMBL" id="PSL27422.1"/>
    </source>
</evidence>
<comment type="caution">
    <text evidence="2">The sequence shown here is derived from an EMBL/GenBank/DDBJ whole genome shotgun (WGS) entry which is preliminary data.</text>
</comment>
<dbReference type="RefSeq" id="WP_106596814.1">
    <property type="nucleotide sequence ID" value="NZ_PYAS01000008.1"/>
</dbReference>
<sequence length="230" mass="26178">MEAFLTQTINIGRGSGNDVVIQNPDISRKHAKITFITEHVMLLEDTDSSFGTTVNGQRVERKIIGFEDIIVLANQEQLNLKDLFSRFVKSEKAEVKEEPVKSRSEDPLDFRADFKKLEKMHEMYVKVTEAMMVNTPRHQAWLRATFSMTPLLGMAFGPFGMAFGVLGSVVGQILSAELINPSEKKLTLEKEFKRTYICPNPACKRFLGFTPFADLVYQKKCSRCKAQWMD</sequence>
<dbReference type="SMART" id="SM00240">
    <property type="entry name" value="FHA"/>
    <property type="match status" value="1"/>
</dbReference>
<name>A0A2P8G0C0_9BACT</name>
<gene>
    <name evidence="2" type="ORF">CLV60_108280</name>
</gene>